<organism evidence="2 3">
    <name type="scientific">Flemingia macrophylla</name>
    <dbReference type="NCBI Taxonomy" id="520843"/>
    <lineage>
        <taxon>Eukaryota</taxon>
        <taxon>Viridiplantae</taxon>
        <taxon>Streptophyta</taxon>
        <taxon>Embryophyta</taxon>
        <taxon>Tracheophyta</taxon>
        <taxon>Spermatophyta</taxon>
        <taxon>Magnoliopsida</taxon>
        <taxon>eudicotyledons</taxon>
        <taxon>Gunneridae</taxon>
        <taxon>Pentapetalae</taxon>
        <taxon>rosids</taxon>
        <taxon>fabids</taxon>
        <taxon>Fabales</taxon>
        <taxon>Fabaceae</taxon>
        <taxon>Papilionoideae</taxon>
        <taxon>50 kb inversion clade</taxon>
        <taxon>NPAAA clade</taxon>
        <taxon>indigoferoid/millettioid clade</taxon>
        <taxon>Phaseoleae</taxon>
        <taxon>Flemingia</taxon>
    </lineage>
</organism>
<name>A0ABD1MTU0_9FABA</name>
<gene>
    <name evidence="2" type="ORF">Fmac_013686</name>
</gene>
<keyword evidence="3" id="KW-1185">Reference proteome</keyword>
<dbReference type="EMBL" id="JBGMDY010000004">
    <property type="protein sequence ID" value="KAL2339240.1"/>
    <property type="molecule type" value="Genomic_DNA"/>
</dbReference>
<dbReference type="InterPro" id="IPR006502">
    <property type="entry name" value="PDDEXK-like"/>
</dbReference>
<dbReference type="Pfam" id="PF04720">
    <property type="entry name" value="PDDEXK_6"/>
    <property type="match status" value="1"/>
</dbReference>
<feature type="transmembrane region" description="Helical" evidence="1">
    <location>
        <begin position="198"/>
        <end position="223"/>
    </location>
</feature>
<comment type="caution">
    <text evidence="2">The sequence shown here is derived from an EMBL/GenBank/DDBJ whole genome shotgun (WGS) entry which is preliminary data.</text>
</comment>
<proteinExistence type="predicted"/>
<keyword evidence="1" id="KW-0812">Transmembrane</keyword>
<dbReference type="PANTHER" id="PTHR31579:SF42">
    <property type="entry name" value="DUF506 FAMILY PROTEIN (DUF506)"/>
    <property type="match status" value="1"/>
</dbReference>
<evidence type="ECO:0000313" key="3">
    <source>
        <dbReference type="Proteomes" id="UP001603857"/>
    </source>
</evidence>
<keyword evidence="1" id="KW-0472">Membrane</keyword>
<dbReference type="Proteomes" id="UP001603857">
    <property type="component" value="Unassembled WGS sequence"/>
</dbReference>
<dbReference type="PANTHER" id="PTHR31579">
    <property type="entry name" value="OS03G0796600 PROTEIN"/>
    <property type="match status" value="1"/>
</dbReference>
<reference evidence="2 3" key="1">
    <citation type="submission" date="2024-08" db="EMBL/GenBank/DDBJ databases">
        <title>Insights into the chromosomal genome structure of Flemingia macrophylla.</title>
        <authorList>
            <person name="Ding Y."/>
            <person name="Zhao Y."/>
            <person name="Bi W."/>
            <person name="Wu M."/>
            <person name="Zhao G."/>
            <person name="Gong Y."/>
            <person name="Li W."/>
            <person name="Zhang P."/>
        </authorList>
    </citation>
    <scope>NUCLEOTIDE SEQUENCE [LARGE SCALE GENOMIC DNA]</scope>
    <source>
        <strain evidence="2">DYQJB</strain>
        <tissue evidence="2">Leaf</tissue>
    </source>
</reference>
<accession>A0ABD1MTU0</accession>
<protein>
    <submittedName>
        <fullName evidence="2">Uncharacterized protein</fullName>
    </submittedName>
</protein>
<sequence length="224" mass="25044">MGRIPFTRVAAAFDADVERVRPCETLQGSADDLSDLVFLHGGRPCCRTCHLSENIPRLALMLVFATASGKRIQDSRLSSLLAAFPLIFVGKLEELKQVVKLMCTAIEGSMKSMDMYMPPWRRIGYMQAKWFSSYQRTTDEVATTKKTSSAFSTARSIEFHARPVKSYNCRDDYGSKPVFGVFHLTTAFYTDGPGMLNIVHLIVFLVTGSYGMFLSLCVCDYIIS</sequence>
<evidence type="ECO:0000313" key="2">
    <source>
        <dbReference type="EMBL" id="KAL2339240.1"/>
    </source>
</evidence>
<evidence type="ECO:0000256" key="1">
    <source>
        <dbReference type="SAM" id="Phobius"/>
    </source>
</evidence>
<dbReference type="AlphaFoldDB" id="A0ABD1MTU0"/>
<keyword evidence="1" id="KW-1133">Transmembrane helix</keyword>